<sequence length="201" mass="21758">MADVVDVNPIRKTRCRLGASTRRTASANLSTTSRTFSIYVKSSDNPELEGTHKRSLKGPKGSSNATDVVSSASRGVNQPTVLCSLIDLKSWVLKAFAVSAPQWGEIQSKTGMLNEKLHHLEAFQAALLWGMDSPECGSRQRKGSGTNCDGASIDRTYGGNAEEIRKGVQVQITAFRTRIIGSLSARLAAEFGREKRREGST</sequence>
<organism evidence="2 3">
    <name type="scientific">Coprinopsis cinerea (strain Okayama-7 / 130 / ATCC MYA-4618 / FGSC 9003)</name>
    <name type="common">Inky cap fungus</name>
    <name type="synonym">Hormographiella aspergillata</name>
    <dbReference type="NCBI Taxonomy" id="240176"/>
    <lineage>
        <taxon>Eukaryota</taxon>
        <taxon>Fungi</taxon>
        <taxon>Dikarya</taxon>
        <taxon>Basidiomycota</taxon>
        <taxon>Agaricomycotina</taxon>
        <taxon>Agaricomycetes</taxon>
        <taxon>Agaricomycetidae</taxon>
        <taxon>Agaricales</taxon>
        <taxon>Agaricineae</taxon>
        <taxon>Psathyrellaceae</taxon>
        <taxon>Coprinopsis</taxon>
    </lineage>
</organism>
<dbReference type="GeneID" id="9378979"/>
<dbReference type="Proteomes" id="UP000001861">
    <property type="component" value="Unassembled WGS sequence"/>
</dbReference>
<dbReference type="KEGG" id="cci:CC1G_13841"/>
<protein>
    <submittedName>
        <fullName evidence="2">Uncharacterized protein</fullName>
    </submittedName>
</protein>
<dbReference type="RefSeq" id="XP_002911806.1">
    <property type="nucleotide sequence ID" value="XM_002911760.1"/>
</dbReference>
<reference evidence="2 3" key="1">
    <citation type="journal article" date="2010" name="Proc. Natl. Acad. Sci. U.S.A.">
        <title>Insights into evolution of multicellular fungi from the assembled chromosomes of the mushroom Coprinopsis cinerea (Coprinus cinereus).</title>
        <authorList>
            <person name="Stajich J.E."/>
            <person name="Wilke S.K."/>
            <person name="Ahren D."/>
            <person name="Au C.H."/>
            <person name="Birren B.W."/>
            <person name="Borodovsky M."/>
            <person name="Burns C."/>
            <person name="Canback B."/>
            <person name="Casselton L.A."/>
            <person name="Cheng C.K."/>
            <person name="Deng J."/>
            <person name="Dietrich F.S."/>
            <person name="Fargo D.C."/>
            <person name="Farman M.L."/>
            <person name="Gathman A.C."/>
            <person name="Goldberg J."/>
            <person name="Guigo R."/>
            <person name="Hoegger P.J."/>
            <person name="Hooker J.B."/>
            <person name="Huggins A."/>
            <person name="James T.Y."/>
            <person name="Kamada T."/>
            <person name="Kilaru S."/>
            <person name="Kodira C."/>
            <person name="Kues U."/>
            <person name="Kupfer D."/>
            <person name="Kwan H.S."/>
            <person name="Lomsadze A."/>
            <person name="Li W."/>
            <person name="Lilly W.W."/>
            <person name="Ma L.J."/>
            <person name="Mackey A.J."/>
            <person name="Manning G."/>
            <person name="Martin F."/>
            <person name="Muraguchi H."/>
            <person name="Natvig D.O."/>
            <person name="Palmerini H."/>
            <person name="Ramesh M.A."/>
            <person name="Rehmeyer C.J."/>
            <person name="Roe B.A."/>
            <person name="Shenoy N."/>
            <person name="Stanke M."/>
            <person name="Ter-Hovhannisyan V."/>
            <person name="Tunlid A."/>
            <person name="Velagapudi R."/>
            <person name="Vision T.J."/>
            <person name="Zeng Q."/>
            <person name="Zolan M.E."/>
            <person name="Pukkila P.J."/>
        </authorList>
    </citation>
    <scope>NUCLEOTIDE SEQUENCE [LARGE SCALE GENOMIC DNA]</scope>
    <source>
        <strain evidence="3">Okayama-7 / 130 / ATCC MYA-4618 / FGSC 9003</strain>
    </source>
</reference>
<dbReference type="VEuPathDB" id="FungiDB:CC1G_13841"/>
<name>D6RKK3_COPC7</name>
<feature type="compositionally biased region" description="Polar residues" evidence="1">
    <location>
        <begin position="61"/>
        <end position="71"/>
    </location>
</feature>
<proteinExistence type="predicted"/>
<evidence type="ECO:0000313" key="2">
    <source>
        <dbReference type="EMBL" id="EFI28312.1"/>
    </source>
</evidence>
<dbReference type="HOGENOM" id="CLU_1360331_0_0_1"/>
<feature type="region of interest" description="Disordered" evidence="1">
    <location>
        <begin position="44"/>
        <end position="71"/>
    </location>
</feature>
<comment type="caution">
    <text evidence="2">The sequence shown here is derived from an EMBL/GenBank/DDBJ whole genome shotgun (WGS) entry which is preliminary data.</text>
</comment>
<accession>D6RKK3</accession>
<gene>
    <name evidence="2" type="ORF">CC1G_13841</name>
</gene>
<dbReference type="AlphaFoldDB" id="D6RKK3"/>
<evidence type="ECO:0000256" key="1">
    <source>
        <dbReference type="SAM" id="MobiDB-lite"/>
    </source>
</evidence>
<evidence type="ECO:0000313" key="3">
    <source>
        <dbReference type="Proteomes" id="UP000001861"/>
    </source>
</evidence>
<keyword evidence="3" id="KW-1185">Reference proteome</keyword>
<dbReference type="EMBL" id="AACS02000002">
    <property type="protein sequence ID" value="EFI28312.1"/>
    <property type="molecule type" value="Genomic_DNA"/>
</dbReference>
<dbReference type="InParanoid" id="D6RKK3"/>